<name>A0A9D1GNZ8_9BACT</name>
<dbReference type="InterPro" id="IPR027417">
    <property type="entry name" value="P-loop_NTPase"/>
</dbReference>
<comment type="caution">
    <text evidence="2">The sequence shown here is derived from an EMBL/GenBank/DDBJ whole genome shotgun (WGS) entry which is preliminary data.</text>
</comment>
<accession>A0A9D1GNZ8</accession>
<dbReference type="GO" id="GO:0005524">
    <property type="term" value="F:ATP binding"/>
    <property type="evidence" value="ECO:0007669"/>
    <property type="project" value="InterPro"/>
</dbReference>
<reference evidence="2" key="1">
    <citation type="submission" date="2020-10" db="EMBL/GenBank/DDBJ databases">
        <authorList>
            <person name="Gilroy R."/>
        </authorList>
    </citation>
    <scope>NUCLEOTIDE SEQUENCE</scope>
    <source>
        <strain evidence="2">ChiHecec2B26-709</strain>
    </source>
</reference>
<dbReference type="EMBL" id="DVLC01000079">
    <property type="protein sequence ID" value="HIT47030.1"/>
    <property type="molecule type" value="Genomic_DNA"/>
</dbReference>
<gene>
    <name evidence="2" type="ORF">IAC35_04135</name>
</gene>
<dbReference type="Gene3D" id="3.40.50.300">
    <property type="entry name" value="P-loop containing nucleotide triphosphate hydrolases"/>
    <property type="match status" value="1"/>
</dbReference>
<dbReference type="InterPro" id="IPR003959">
    <property type="entry name" value="ATPase_AAA_core"/>
</dbReference>
<dbReference type="SUPFAM" id="SSF52540">
    <property type="entry name" value="P-loop containing nucleoside triphosphate hydrolases"/>
    <property type="match status" value="1"/>
</dbReference>
<organism evidence="2 3">
    <name type="scientific">Candidatus Cryptobacteroides merdipullorum</name>
    <dbReference type="NCBI Taxonomy" id="2840771"/>
    <lineage>
        <taxon>Bacteria</taxon>
        <taxon>Pseudomonadati</taxon>
        <taxon>Bacteroidota</taxon>
        <taxon>Bacteroidia</taxon>
        <taxon>Bacteroidales</taxon>
        <taxon>Candidatus Cryptobacteroides</taxon>
    </lineage>
</organism>
<dbReference type="Pfam" id="PF13304">
    <property type="entry name" value="AAA_21"/>
    <property type="match status" value="1"/>
</dbReference>
<protein>
    <submittedName>
        <fullName evidence="2">AAA family ATPase</fullName>
    </submittedName>
</protein>
<feature type="non-terminal residue" evidence="2">
    <location>
        <position position="89"/>
    </location>
</feature>
<evidence type="ECO:0000313" key="3">
    <source>
        <dbReference type="Proteomes" id="UP000886881"/>
    </source>
</evidence>
<evidence type="ECO:0000313" key="2">
    <source>
        <dbReference type="EMBL" id="HIT47030.1"/>
    </source>
</evidence>
<dbReference type="AlphaFoldDB" id="A0A9D1GNZ8"/>
<sequence>MLAAPLKSHTDHVYFNQTKRLKVLKGAAIYGANGAGKSNIVKAIYFLRDTILAGSIPPEISQYKYKLDETISGEPTIFDIEYEWNKKFY</sequence>
<evidence type="ECO:0000259" key="1">
    <source>
        <dbReference type="Pfam" id="PF13304"/>
    </source>
</evidence>
<reference evidence="2" key="2">
    <citation type="journal article" date="2021" name="PeerJ">
        <title>Extensive microbial diversity within the chicken gut microbiome revealed by metagenomics and culture.</title>
        <authorList>
            <person name="Gilroy R."/>
            <person name="Ravi A."/>
            <person name="Getino M."/>
            <person name="Pursley I."/>
            <person name="Horton D.L."/>
            <person name="Alikhan N.F."/>
            <person name="Baker D."/>
            <person name="Gharbi K."/>
            <person name="Hall N."/>
            <person name="Watson M."/>
            <person name="Adriaenssens E.M."/>
            <person name="Foster-Nyarko E."/>
            <person name="Jarju S."/>
            <person name="Secka A."/>
            <person name="Antonio M."/>
            <person name="Oren A."/>
            <person name="Chaudhuri R.R."/>
            <person name="La Ragione R."/>
            <person name="Hildebrand F."/>
            <person name="Pallen M.J."/>
        </authorList>
    </citation>
    <scope>NUCLEOTIDE SEQUENCE</scope>
    <source>
        <strain evidence="2">ChiHecec2B26-709</strain>
    </source>
</reference>
<feature type="domain" description="ATPase AAA-type core" evidence="1">
    <location>
        <begin position="27"/>
        <end position="55"/>
    </location>
</feature>
<dbReference type="GO" id="GO:0016887">
    <property type="term" value="F:ATP hydrolysis activity"/>
    <property type="evidence" value="ECO:0007669"/>
    <property type="project" value="InterPro"/>
</dbReference>
<dbReference type="Proteomes" id="UP000886881">
    <property type="component" value="Unassembled WGS sequence"/>
</dbReference>
<proteinExistence type="predicted"/>